<evidence type="ECO:0000256" key="2">
    <source>
        <dbReference type="ARBA" id="ARBA00022448"/>
    </source>
</evidence>
<keyword evidence="5 13" id="KW-0479">Metal-binding</keyword>
<dbReference type="GO" id="GO:0070069">
    <property type="term" value="C:cytochrome complex"/>
    <property type="evidence" value="ECO:0007669"/>
    <property type="project" value="InterPro"/>
</dbReference>
<keyword evidence="9 13" id="KW-0408">Iron</keyword>
<evidence type="ECO:0000256" key="6">
    <source>
        <dbReference type="ARBA" id="ARBA00022729"/>
    </source>
</evidence>
<feature type="signal peptide" evidence="17">
    <location>
        <begin position="1"/>
        <end position="21"/>
    </location>
</feature>
<evidence type="ECO:0000259" key="18">
    <source>
        <dbReference type="Pfam" id="PF21342"/>
    </source>
</evidence>
<dbReference type="EMBL" id="LDIR01000001">
    <property type="protein sequence ID" value="OCL92786.1"/>
    <property type="molecule type" value="Genomic_DNA"/>
</dbReference>
<feature type="binding site" description="covalent" evidence="15">
    <location>
        <position position="218"/>
    </location>
    <ligand>
        <name>heme c</name>
        <dbReference type="ChEBI" id="CHEBI:61717"/>
        <label>2</label>
    </ligand>
</feature>
<dbReference type="GO" id="GO:0016669">
    <property type="term" value="F:oxidoreductase activity, acting on a sulfur group of donors, cytochrome as acceptor"/>
    <property type="evidence" value="ECO:0007669"/>
    <property type="project" value="InterPro"/>
</dbReference>
<feature type="binding site" description="axial binding residue" evidence="16">
    <location>
        <position position="153"/>
    </location>
    <ligand>
        <name>heme c</name>
        <dbReference type="ChEBI" id="CHEBI:61717"/>
        <label>1</label>
    </ligand>
    <ligandPart>
        <name>Fe</name>
        <dbReference type="ChEBI" id="CHEBI:18248"/>
    </ligandPart>
</feature>
<keyword evidence="3 13" id="KW-0349">Heme</keyword>
<sequence length="304" mass="35101">MFKYITKASLLFLSTTVFLSASNFNEGAEKDRLEMIKFFEAKFEDPAKNKDRFFPYFTEEELESKYDKNLKHMDFNKGSYAYSKDARAQYEALKEMPPYEEAIEKGEELYTEKFANGESLESCFPDLTNAGTYPYYDEKTNKMVSLTSAINDCRRANGEKPWGTKKGPMAEFQAYYVNESKEAEKNFDIKINSKAEQDAYERGKEYYYSQRGYLKLACATCHVQGSGQRVRNEVLSPLPGQITHFPVHRLKWEDIGTVERRISGCIVDQGQVPPADESQEMIELLYFLAYMSNEMPVDGPDVRK</sequence>
<evidence type="ECO:0000313" key="20">
    <source>
        <dbReference type="EMBL" id="QEP41227.1"/>
    </source>
</evidence>
<keyword evidence="19" id="KW-0560">Oxidoreductase</keyword>
<dbReference type="NCBIfam" id="TIGR04484">
    <property type="entry name" value="thiosulf_SoxA"/>
    <property type="match status" value="1"/>
</dbReference>
<comment type="subcellular location">
    <subcellularLocation>
        <location evidence="1 13">Periplasm</location>
    </subcellularLocation>
</comment>
<dbReference type="SUPFAM" id="SSF46626">
    <property type="entry name" value="Cytochrome c"/>
    <property type="match status" value="2"/>
</dbReference>
<comment type="cofactor">
    <cofactor evidence="15">
        <name>heme</name>
        <dbReference type="ChEBI" id="CHEBI:30413"/>
    </cofactor>
    <text evidence="15">Binds 2 heme groups per subunit.</text>
</comment>
<dbReference type="GO" id="GO:0019417">
    <property type="term" value="P:sulfur oxidation"/>
    <property type="evidence" value="ECO:0007669"/>
    <property type="project" value="InterPro"/>
</dbReference>
<evidence type="ECO:0000256" key="12">
    <source>
        <dbReference type="ARBA" id="ARBA00048423"/>
    </source>
</evidence>
<comment type="similarity">
    <text evidence="10 13">Belongs to the SoxA family.</text>
</comment>
<evidence type="ECO:0000256" key="5">
    <source>
        <dbReference type="ARBA" id="ARBA00022723"/>
    </source>
</evidence>
<dbReference type="Gene3D" id="1.10.760.10">
    <property type="entry name" value="Cytochrome c-like domain"/>
    <property type="match status" value="2"/>
</dbReference>
<protein>
    <recommendedName>
        <fullName evidence="13">SoxAX cytochrome complex subunit A</fullName>
        <ecNumber evidence="13">2.8.5.2</ecNumber>
    </recommendedName>
    <alternativeName>
        <fullName evidence="13">Protein SoxA</fullName>
    </alternativeName>
    <alternativeName>
        <fullName evidence="13">Sulfur oxidizing protein A</fullName>
    </alternativeName>
    <alternativeName>
        <fullName evidence="13">Thiosulfate-oxidizing multienzyme system protein SoxA</fullName>
    </alternativeName>
</protein>
<evidence type="ECO:0000256" key="7">
    <source>
        <dbReference type="ARBA" id="ARBA00022764"/>
    </source>
</evidence>
<dbReference type="Pfam" id="PF21342">
    <property type="entry name" value="SoxA-TsdA_cyt-c"/>
    <property type="match status" value="2"/>
</dbReference>
<dbReference type="GO" id="GO:0016740">
    <property type="term" value="F:transferase activity"/>
    <property type="evidence" value="ECO:0007669"/>
    <property type="project" value="UniProtKB-KW"/>
</dbReference>
<feature type="domain" description="Cytochrome c" evidence="18">
    <location>
        <begin position="105"/>
        <end position="182"/>
    </location>
</feature>
<reference evidence="20 22" key="3">
    <citation type="submission" date="2019-09" db="EMBL/GenBank/DDBJ databases">
        <title>Taxonomic note: a critical rebuttal of the proposed division of the genus Arcobacter into six genera, emended descriptions of Arcobacter anaerophilus and the genus Arcobacter, and an assessment of genus-level boundaries for Epsilonproteobacteria using in silico genomic comparator tools.</title>
        <authorList>
            <person name="On S.L.W."/>
            <person name="Miller W.G."/>
            <person name="Biggs P."/>
            <person name="Cornelius A."/>
            <person name="Vandamme P."/>
        </authorList>
    </citation>
    <scope>NUCLEOTIDE SEQUENCE [LARGE SCALE GENOMIC DNA]</scope>
    <source>
        <strain evidence="20 22">CCUG 56899</strain>
    </source>
</reference>
<dbReference type="GO" id="GO:0020037">
    <property type="term" value="F:heme binding"/>
    <property type="evidence" value="ECO:0007669"/>
    <property type="project" value="InterPro"/>
</dbReference>
<keyword evidence="6 17" id="KW-0732">Signal</keyword>
<dbReference type="GO" id="GO:0009055">
    <property type="term" value="F:electron transfer activity"/>
    <property type="evidence" value="ECO:0007669"/>
    <property type="project" value="InterPro"/>
</dbReference>
<evidence type="ECO:0000313" key="21">
    <source>
        <dbReference type="Proteomes" id="UP000093159"/>
    </source>
</evidence>
<dbReference type="Proteomes" id="UP000093159">
    <property type="component" value="Unassembled WGS sequence"/>
</dbReference>
<comment type="catalytic activity">
    <reaction evidence="11 13">
        <text>L-cysteinyl-[SoxY protein] + thiosulfate + 2 Fe(III)-[cytochrome c] = S-sulfosulfanyl-L-cysteinyl-[SoxY protein] + 2 Fe(II)-[cytochrome c] + 2 H(+)</text>
        <dbReference type="Rhea" id="RHEA:56720"/>
        <dbReference type="Rhea" id="RHEA-COMP:10350"/>
        <dbReference type="Rhea" id="RHEA-COMP:14328"/>
        <dbReference type="Rhea" id="RHEA-COMP:14399"/>
        <dbReference type="Rhea" id="RHEA-COMP:14691"/>
        <dbReference type="ChEBI" id="CHEBI:15378"/>
        <dbReference type="ChEBI" id="CHEBI:29033"/>
        <dbReference type="ChEBI" id="CHEBI:29034"/>
        <dbReference type="ChEBI" id="CHEBI:29950"/>
        <dbReference type="ChEBI" id="CHEBI:33542"/>
        <dbReference type="ChEBI" id="CHEBI:139321"/>
        <dbReference type="EC" id="2.8.5.2"/>
    </reaction>
</comment>
<evidence type="ECO:0000256" key="10">
    <source>
        <dbReference type="ARBA" id="ARBA00025746"/>
    </source>
</evidence>
<evidence type="ECO:0000256" key="4">
    <source>
        <dbReference type="ARBA" id="ARBA00022679"/>
    </source>
</evidence>
<keyword evidence="7 13" id="KW-0574">Periplasm</keyword>
<name>A0A1C0AZ41_9BACT</name>
<comment type="catalytic activity">
    <reaction evidence="12 13">
        <text>S-sulfanyl-L-cysteinyl-[SoxY protein] + thiosulfate + 2 Fe(III)-[cytochrome c] = S-(2-sulfodisulfanyl)-L-cysteinyl-[SoxY protein] + 2 Fe(II)-[cytochrome c] + 2 H(+)</text>
        <dbReference type="Rhea" id="RHEA:51224"/>
        <dbReference type="Rhea" id="RHEA-COMP:10350"/>
        <dbReference type="Rhea" id="RHEA-COMP:14399"/>
        <dbReference type="Rhea" id="RHEA-COMP:14689"/>
        <dbReference type="Rhea" id="RHEA-COMP:14690"/>
        <dbReference type="ChEBI" id="CHEBI:15378"/>
        <dbReference type="ChEBI" id="CHEBI:29033"/>
        <dbReference type="ChEBI" id="CHEBI:29034"/>
        <dbReference type="ChEBI" id="CHEBI:33542"/>
        <dbReference type="ChEBI" id="CHEBI:61963"/>
        <dbReference type="ChEBI" id="CHEBI:140664"/>
        <dbReference type="EC" id="2.8.5.2"/>
    </reaction>
</comment>
<evidence type="ECO:0000256" key="13">
    <source>
        <dbReference type="PIRNR" id="PIRNR038455"/>
    </source>
</evidence>
<feature type="binding site" description="axial binding residue" evidence="16">
    <location>
        <position position="222"/>
    </location>
    <ligand>
        <name>heme c</name>
        <dbReference type="ChEBI" id="CHEBI:61717"/>
        <label>2</label>
    </ligand>
    <ligandPart>
        <name>Fe</name>
        <dbReference type="ChEBI" id="CHEBI:18248"/>
    </ligandPart>
</feature>
<feature type="binding site" description="axial binding residue" evidence="16">
    <location>
        <position position="265"/>
    </location>
    <ligand>
        <name>heme c</name>
        <dbReference type="ChEBI" id="CHEBI:61717"/>
        <label>2</label>
    </ligand>
    <ligandPart>
        <name>Fe</name>
        <dbReference type="ChEBI" id="CHEBI:18248"/>
    </ligandPart>
</feature>
<dbReference type="GO" id="GO:0046872">
    <property type="term" value="F:metal ion binding"/>
    <property type="evidence" value="ECO:0007669"/>
    <property type="project" value="UniProtKB-KW"/>
</dbReference>
<comment type="subunit">
    <text evidence="13">Heterodimer of SoxA and SoxX.</text>
</comment>
<evidence type="ECO:0000313" key="19">
    <source>
        <dbReference type="EMBL" id="OCL92786.1"/>
    </source>
</evidence>
<evidence type="ECO:0000256" key="9">
    <source>
        <dbReference type="ARBA" id="ARBA00023004"/>
    </source>
</evidence>
<evidence type="ECO:0000256" key="14">
    <source>
        <dbReference type="PIRSR" id="PIRSR038455-1"/>
    </source>
</evidence>
<dbReference type="AlphaFoldDB" id="A0A1C0AZ41"/>
<evidence type="ECO:0000256" key="11">
    <source>
        <dbReference type="ARBA" id="ARBA00048077"/>
    </source>
</evidence>
<keyword evidence="8 13" id="KW-0249">Electron transport</keyword>
<dbReference type="Proteomes" id="UP000322644">
    <property type="component" value="Chromosome"/>
</dbReference>
<evidence type="ECO:0000256" key="15">
    <source>
        <dbReference type="PIRSR" id="PIRSR038455-2"/>
    </source>
</evidence>
<evidence type="ECO:0000256" key="17">
    <source>
        <dbReference type="SAM" id="SignalP"/>
    </source>
</evidence>
<feature type="chain" id="PRO_5043143747" description="SoxAX cytochrome complex subunit A" evidence="17">
    <location>
        <begin position="22"/>
        <end position="304"/>
    </location>
</feature>
<gene>
    <name evidence="20" type="primary">soxA</name>
    <name evidence="19" type="ORF">AAX28_00321</name>
    <name evidence="20" type="ORF">APORC_1660</name>
</gene>
<reference evidence="20 22" key="2">
    <citation type="submission" date="2019-09" db="EMBL/GenBank/DDBJ databases">
        <title>Complete genome sequencing of four Arcobacter species reveals a diverse suite of mobile elements.</title>
        <authorList>
            <person name="Miller W.G."/>
            <person name="Yee E."/>
            <person name="Bono J.L."/>
        </authorList>
    </citation>
    <scope>NUCLEOTIDE SEQUENCE [LARGE SCALE GENOMIC DNA]</scope>
    <source>
        <strain evidence="20 22">CCUG 56899</strain>
    </source>
</reference>
<feature type="binding site" evidence="15">
    <location>
        <position position="261"/>
    </location>
    <ligand>
        <name>substrate</name>
    </ligand>
</feature>
<dbReference type="InterPro" id="IPR009056">
    <property type="entry name" value="Cyt_c-like_dom"/>
</dbReference>
<keyword evidence="2 13" id="KW-0813">Transport</keyword>
<evidence type="ECO:0000256" key="3">
    <source>
        <dbReference type="ARBA" id="ARBA00022617"/>
    </source>
</evidence>
<dbReference type="PIRSF" id="PIRSF038455">
    <property type="entry name" value="SoxA"/>
    <property type="match status" value="1"/>
</dbReference>
<organism evidence="20 22">
    <name type="scientific">Arcobacter porcinus</name>
    <dbReference type="NCBI Taxonomy" id="1935204"/>
    <lineage>
        <taxon>Bacteria</taxon>
        <taxon>Pseudomonadati</taxon>
        <taxon>Campylobacterota</taxon>
        <taxon>Epsilonproteobacteria</taxon>
        <taxon>Campylobacterales</taxon>
        <taxon>Arcobacteraceae</taxon>
        <taxon>Arcobacter</taxon>
    </lineage>
</organism>
<feature type="binding site" description="covalent" evidence="15">
    <location>
        <position position="221"/>
    </location>
    <ligand>
        <name>heme c</name>
        <dbReference type="ChEBI" id="CHEBI:61717"/>
        <label>2</label>
    </ligand>
</feature>
<reference evidence="19 21" key="1">
    <citation type="submission" date="2015-05" db="EMBL/GenBank/DDBJ databases">
        <authorList>
            <person name="Rovetto F."/>
            <person name="Cocolin L."/>
            <person name="Illeghems K."/>
            <person name="Van Nieuwerburgh F."/>
            <person name="Houf K."/>
        </authorList>
    </citation>
    <scope>NUCLEOTIDE SEQUENCE [LARGE SCALE GENOMIC DNA]</scope>
    <source>
        <strain evidence="19 21">117434</strain>
    </source>
</reference>
<accession>A0A1C0AZ41</accession>
<feature type="active site" description="Cysteine persulfide intermediate" evidence="14">
    <location>
        <position position="265"/>
    </location>
</feature>
<proteinExistence type="inferred from homology"/>
<dbReference type="EMBL" id="CP036246">
    <property type="protein sequence ID" value="QEP41227.1"/>
    <property type="molecule type" value="Genomic_DNA"/>
</dbReference>
<evidence type="ECO:0000256" key="1">
    <source>
        <dbReference type="ARBA" id="ARBA00004418"/>
    </source>
</evidence>
<keyword evidence="4 13" id="KW-0808">Transferase</keyword>
<feature type="binding site" description="covalent" evidence="15">
    <location>
        <position position="123"/>
    </location>
    <ligand>
        <name>heme c</name>
        <dbReference type="ChEBI" id="CHEBI:61717"/>
        <label>1</label>
    </ligand>
</feature>
<feature type="domain" description="Cytochrome c" evidence="18">
    <location>
        <begin position="202"/>
        <end position="297"/>
    </location>
</feature>
<dbReference type="GO" id="GO:0042597">
    <property type="term" value="C:periplasmic space"/>
    <property type="evidence" value="ECO:0007669"/>
    <property type="project" value="UniProtKB-SubCell"/>
</dbReference>
<evidence type="ECO:0000256" key="8">
    <source>
        <dbReference type="ARBA" id="ARBA00022982"/>
    </source>
</evidence>
<dbReference type="KEGG" id="apoc:APORC_1660"/>
<evidence type="ECO:0000313" key="22">
    <source>
        <dbReference type="Proteomes" id="UP000322644"/>
    </source>
</evidence>
<dbReference type="InterPro" id="IPR036909">
    <property type="entry name" value="Cyt_c-like_dom_sf"/>
</dbReference>
<dbReference type="RefSeq" id="WP_066171387.1">
    <property type="nucleotide sequence ID" value="NZ_CP036246.2"/>
</dbReference>
<evidence type="ECO:0000256" key="16">
    <source>
        <dbReference type="PIRSR" id="PIRSR038455-3"/>
    </source>
</evidence>
<dbReference type="EC" id="2.8.5.2" evidence="13"/>
<dbReference type="OrthoDB" id="9808312at2"/>
<keyword evidence="21" id="KW-1185">Reference proteome</keyword>
<dbReference type="InterPro" id="IPR025710">
    <property type="entry name" value="SoxA"/>
</dbReference>